<sequence length="87" mass="10242">MWLHLLCLTKIISWLAYSTFSHFRSLVLHLIPLPPIYLHLVLLMVKSASGIWTNQQNRHVFLPSRVVAMRLKLKFHMFLGIARSNIY</sequence>
<evidence type="ECO:0000313" key="1">
    <source>
        <dbReference type="EMBL" id="MBX31853.1"/>
    </source>
</evidence>
<reference evidence="1" key="1">
    <citation type="submission" date="2018-02" db="EMBL/GenBank/DDBJ databases">
        <title>Rhizophora mucronata_Transcriptome.</title>
        <authorList>
            <person name="Meera S.P."/>
            <person name="Sreeshan A."/>
            <person name="Augustine A."/>
        </authorList>
    </citation>
    <scope>NUCLEOTIDE SEQUENCE</scope>
    <source>
        <tissue evidence="1">Leaf</tissue>
    </source>
</reference>
<dbReference type="AlphaFoldDB" id="A0A2P2MNS0"/>
<protein>
    <submittedName>
        <fullName evidence="1">Uncharacterized protein MANES_10G135100</fullName>
    </submittedName>
</protein>
<accession>A0A2P2MNS0</accession>
<proteinExistence type="predicted"/>
<organism evidence="1">
    <name type="scientific">Rhizophora mucronata</name>
    <name type="common">Asiatic mangrove</name>
    <dbReference type="NCBI Taxonomy" id="61149"/>
    <lineage>
        <taxon>Eukaryota</taxon>
        <taxon>Viridiplantae</taxon>
        <taxon>Streptophyta</taxon>
        <taxon>Embryophyta</taxon>
        <taxon>Tracheophyta</taxon>
        <taxon>Spermatophyta</taxon>
        <taxon>Magnoliopsida</taxon>
        <taxon>eudicotyledons</taxon>
        <taxon>Gunneridae</taxon>
        <taxon>Pentapetalae</taxon>
        <taxon>rosids</taxon>
        <taxon>fabids</taxon>
        <taxon>Malpighiales</taxon>
        <taxon>Rhizophoraceae</taxon>
        <taxon>Rhizophora</taxon>
    </lineage>
</organism>
<name>A0A2P2MNS0_RHIMU</name>
<dbReference type="EMBL" id="GGEC01051369">
    <property type="protein sequence ID" value="MBX31853.1"/>
    <property type="molecule type" value="Transcribed_RNA"/>
</dbReference>